<keyword evidence="2" id="KW-0378">Hydrolase</keyword>
<evidence type="ECO:0000313" key="2">
    <source>
        <dbReference type="EMBL" id="MDN8668640.1"/>
    </source>
</evidence>
<dbReference type="GO" id="GO:0016787">
    <property type="term" value="F:hydrolase activity"/>
    <property type="evidence" value="ECO:0007669"/>
    <property type="project" value="UniProtKB-KW"/>
</dbReference>
<dbReference type="Proteomes" id="UP001174315">
    <property type="component" value="Unassembled WGS sequence"/>
</dbReference>
<dbReference type="Pfam" id="PF18897">
    <property type="entry name" value="Gp3-like"/>
    <property type="match status" value="1"/>
</dbReference>
<evidence type="ECO:0000313" key="3">
    <source>
        <dbReference type="Proteomes" id="UP001174315"/>
    </source>
</evidence>
<comment type="caution">
    <text evidence="2">The sequence shown here is derived from an EMBL/GenBank/DDBJ whole genome shotgun (WGS) entry which is preliminary data.</text>
</comment>
<sequence>MLKGLAITPPVLGRISIGRVVERNGKRLPEKDDQFTLTSQVQNREGWVLHPLDEELRQASDGNKLRSIPVRLLFDDPTLNLRADYSLFNRENGRPLCVGNGDTCRRAGPEGMETLPCPGADACKFASGSCKAYARLNVVIGDREGDAMGSFVLRTTSYNTIRTLAARLHYLSAVSGGRLSCLPLELKLRGKSTTMSYRSAIYYVDLVVRSGLTLEQAVAEAVERHATRAAAGIDQAALDEAARQGFANGAFERTWTKTCRPWSRSSIHQARVKLCRYQLTEVSRTDWKRKHPDWRRKGSSTCSDLCQVRIGDSSGPDRTSDGARRSGSKK</sequence>
<name>A0ABT8QDF4_9GAMM</name>
<keyword evidence="3" id="KW-1185">Reference proteome</keyword>
<reference evidence="2" key="1">
    <citation type="submission" date="2023-07" db="EMBL/GenBank/DDBJ databases">
        <title>Stenotrophomonas isolates from soil.</title>
        <authorList>
            <person name="Sharma V."/>
            <person name="Zur-Pinska J."/>
            <person name="Hay A.G."/>
        </authorList>
    </citation>
    <scope>NUCLEOTIDE SEQUENCE</scope>
    <source>
        <strain evidence="2">C2</strain>
    </source>
</reference>
<organism evidence="2 3">
    <name type="scientific">Stenotrophomonas indicatrix</name>
    <dbReference type="NCBI Taxonomy" id="2045451"/>
    <lineage>
        <taxon>Bacteria</taxon>
        <taxon>Pseudomonadati</taxon>
        <taxon>Pseudomonadota</taxon>
        <taxon>Gammaproteobacteria</taxon>
        <taxon>Lysobacterales</taxon>
        <taxon>Lysobacteraceae</taxon>
        <taxon>Stenotrophomonas</taxon>
    </lineage>
</organism>
<evidence type="ECO:0000256" key="1">
    <source>
        <dbReference type="SAM" id="MobiDB-lite"/>
    </source>
</evidence>
<dbReference type="InterPro" id="IPR043991">
    <property type="entry name" value="Gp3-like"/>
</dbReference>
<dbReference type="EMBL" id="JAUKNN010000008">
    <property type="protein sequence ID" value="MDN8668640.1"/>
    <property type="molecule type" value="Genomic_DNA"/>
</dbReference>
<gene>
    <name evidence="2" type="ORF">Q0S36_04750</name>
</gene>
<protein>
    <submittedName>
        <fullName evidence="2">Hydrolase or metal-binding protein</fullName>
    </submittedName>
</protein>
<accession>A0ABT8QDF4</accession>
<feature type="region of interest" description="Disordered" evidence="1">
    <location>
        <begin position="310"/>
        <end position="330"/>
    </location>
</feature>
<dbReference type="RefSeq" id="WP_301868895.1">
    <property type="nucleotide sequence ID" value="NZ_JAUKNN010000008.1"/>
</dbReference>
<proteinExistence type="predicted"/>